<dbReference type="Proteomes" id="UP000242519">
    <property type="component" value="Unassembled WGS sequence"/>
</dbReference>
<gene>
    <name evidence="1" type="ORF">B2J93_1686</name>
</gene>
<protein>
    <submittedName>
        <fullName evidence="1">Uncharacterized protein</fullName>
    </submittedName>
</protein>
<keyword evidence="2" id="KW-1185">Reference proteome</keyword>
<dbReference type="InParanoid" id="A0A218ZC70"/>
<proteinExistence type="predicted"/>
<dbReference type="EMBL" id="MZNU01000061">
    <property type="protein sequence ID" value="OWP05637.1"/>
    <property type="molecule type" value="Genomic_DNA"/>
</dbReference>
<evidence type="ECO:0000313" key="1">
    <source>
        <dbReference type="EMBL" id="OWP05637.1"/>
    </source>
</evidence>
<comment type="caution">
    <text evidence="1">The sequence shown here is derived from an EMBL/GenBank/DDBJ whole genome shotgun (WGS) entry which is preliminary data.</text>
</comment>
<organism evidence="1 2">
    <name type="scientific">Diplocarpon coronariae</name>
    <dbReference type="NCBI Taxonomy" id="2795749"/>
    <lineage>
        <taxon>Eukaryota</taxon>
        <taxon>Fungi</taxon>
        <taxon>Dikarya</taxon>
        <taxon>Ascomycota</taxon>
        <taxon>Pezizomycotina</taxon>
        <taxon>Leotiomycetes</taxon>
        <taxon>Helotiales</taxon>
        <taxon>Drepanopezizaceae</taxon>
        <taxon>Diplocarpon</taxon>
    </lineage>
</organism>
<sequence length="194" mass="21475">MSQTDRASLYTPRLNCAHQDTQLTEYLSITILCTLLLKYTVRRRLATVVYVADLFDRARHITSSNTSPSPSAAERQNGSANDRVLGRIGVRGGDVCEAMEAASPFGADEDVPRDLKLQRWACDMLNGIATVLVLFSTIVRWYTCMLQSPITKLPQRSSSIMVTMTMTMTIGFEISRHVQIGAILNQRRFAGGAA</sequence>
<name>A0A218ZC70_9HELO</name>
<reference evidence="1 2" key="1">
    <citation type="submission" date="2017-04" db="EMBL/GenBank/DDBJ databases">
        <title>Draft genome sequence of Marssonina coronaria NL1: causal agent of apple blotch.</title>
        <authorList>
            <person name="Cheng Q."/>
        </authorList>
    </citation>
    <scope>NUCLEOTIDE SEQUENCE [LARGE SCALE GENOMIC DNA]</scope>
    <source>
        <strain evidence="1 2">NL1</strain>
    </source>
</reference>
<dbReference type="AlphaFoldDB" id="A0A218ZC70"/>
<accession>A0A218ZC70</accession>
<evidence type="ECO:0000313" key="2">
    <source>
        <dbReference type="Proteomes" id="UP000242519"/>
    </source>
</evidence>